<keyword evidence="3" id="KW-1185">Reference proteome</keyword>
<feature type="region of interest" description="Disordered" evidence="1">
    <location>
        <begin position="195"/>
        <end position="232"/>
    </location>
</feature>
<feature type="region of interest" description="Disordered" evidence="1">
    <location>
        <begin position="68"/>
        <end position="179"/>
    </location>
</feature>
<organism evidence="2 3">
    <name type="scientific">Pseudolycoriella hygida</name>
    <dbReference type="NCBI Taxonomy" id="35572"/>
    <lineage>
        <taxon>Eukaryota</taxon>
        <taxon>Metazoa</taxon>
        <taxon>Ecdysozoa</taxon>
        <taxon>Arthropoda</taxon>
        <taxon>Hexapoda</taxon>
        <taxon>Insecta</taxon>
        <taxon>Pterygota</taxon>
        <taxon>Neoptera</taxon>
        <taxon>Endopterygota</taxon>
        <taxon>Diptera</taxon>
        <taxon>Nematocera</taxon>
        <taxon>Sciaroidea</taxon>
        <taxon>Sciaridae</taxon>
        <taxon>Pseudolycoriella</taxon>
    </lineage>
</organism>
<comment type="caution">
    <text evidence="2">The sequence shown here is derived from an EMBL/GenBank/DDBJ whole genome shotgun (WGS) entry which is preliminary data.</text>
</comment>
<evidence type="ECO:0000313" key="3">
    <source>
        <dbReference type="Proteomes" id="UP001151699"/>
    </source>
</evidence>
<name>A0A9Q0N6A8_9DIPT</name>
<sequence length="232" mass="26281">MLRTVKLQYLQGGPPMAQQPAKRSRSPSPQGQGYWKGTTKPEDGKIRGNDGGRAVLWNKTTYQNPAGTMYYPSSNQQDSRVQPSIIYPTYPPNLNIPHRPSYHVEISPQQPPPSQSQQMKSDSKPTQNAQIYHINLDPPQSQQSSQQHKQHPMTQQVTLDKIHRGPPPQQHHPQQQPHLSESIVYSMRPGMQPIHANVMSSIPPNQQNPKPGSITQGYQNRGINPQVQHYRY</sequence>
<evidence type="ECO:0000313" key="2">
    <source>
        <dbReference type="EMBL" id="KAJ6644284.1"/>
    </source>
</evidence>
<feature type="region of interest" description="Disordered" evidence="1">
    <location>
        <begin position="8"/>
        <end position="52"/>
    </location>
</feature>
<dbReference type="EMBL" id="WJQU01000002">
    <property type="protein sequence ID" value="KAJ6644284.1"/>
    <property type="molecule type" value="Genomic_DNA"/>
</dbReference>
<gene>
    <name evidence="2" type="ORF">Bhyg_09251</name>
</gene>
<feature type="compositionally biased region" description="Basic and acidic residues" evidence="1">
    <location>
        <begin position="39"/>
        <end position="50"/>
    </location>
</feature>
<feature type="compositionally biased region" description="Polar residues" evidence="1">
    <location>
        <begin position="68"/>
        <end position="82"/>
    </location>
</feature>
<proteinExistence type="predicted"/>
<reference evidence="2" key="1">
    <citation type="submission" date="2022-07" db="EMBL/GenBank/DDBJ databases">
        <authorList>
            <person name="Trinca V."/>
            <person name="Uliana J.V.C."/>
            <person name="Torres T.T."/>
            <person name="Ward R.J."/>
            <person name="Monesi N."/>
        </authorList>
    </citation>
    <scope>NUCLEOTIDE SEQUENCE</scope>
    <source>
        <strain evidence="2">HSMRA1968</strain>
        <tissue evidence="2">Whole embryos</tissue>
    </source>
</reference>
<feature type="compositionally biased region" description="Polar residues" evidence="1">
    <location>
        <begin position="198"/>
        <end position="232"/>
    </location>
</feature>
<accession>A0A9Q0N6A8</accession>
<dbReference type="AlphaFoldDB" id="A0A9Q0N6A8"/>
<evidence type="ECO:0000256" key="1">
    <source>
        <dbReference type="SAM" id="MobiDB-lite"/>
    </source>
</evidence>
<dbReference type="OrthoDB" id="10038194at2759"/>
<feature type="compositionally biased region" description="Low complexity" evidence="1">
    <location>
        <begin position="138"/>
        <end position="147"/>
    </location>
</feature>
<dbReference type="Proteomes" id="UP001151699">
    <property type="component" value="Chromosome B"/>
</dbReference>
<protein>
    <submittedName>
        <fullName evidence="2">Uncharacterized protein</fullName>
    </submittedName>
</protein>